<dbReference type="InterPro" id="IPR019554">
    <property type="entry name" value="Soluble_ligand-bd"/>
</dbReference>
<keyword evidence="5 8" id="KW-0249">Electron transport</keyword>
<dbReference type="EMBL" id="CP104694">
    <property type="protein sequence ID" value="UXI67265.1"/>
    <property type="molecule type" value="Genomic_DNA"/>
</dbReference>
<feature type="binding site" evidence="8">
    <location>
        <position position="403"/>
    </location>
    <ligand>
        <name>[4Fe-4S] cluster</name>
        <dbReference type="ChEBI" id="CHEBI:49883"/>
        <label>2</label>
    </ligand>
</feature>
<dbReference type="InterPro" id="IPR037225">
    <property type="entry name" value="Nuo51_FMN-bd_sf"/>
</dbReference>
<keyword evidence="4 8" id="KW-0677">Repeat</keyword>
<dbReference type="InterPro" id="IPR026902">
    <property type="entry name" value="RnfC_N"/>
</dbReference>
<dbReference type="PROSITE" id="PS00198">
    <property type="entry name" value="4FE4S_FER_1"/>
    <property type="match status" value="1"/>
</dbReference>
<feature type="binding site" evidence="8">
    <location>
        <position position="367"/>
    </location>
    <ligand>
        <name>[4Fe-4S] cluster</name>
        <dbReference type="ChEBI" id="CHEBI:49883"/>
        <label>1</label>
    </ligand>
</feature>
<comment type="cofactor">
    <cofactor evidence="8">
        <name>[4Fe-4S] cluster</name>
        <dbReference type="ChEBI" id="CHEBI:49883"/>
    </cofactor>
    <text evidence="8">Binds 2 [4Fe-4S] clusters per subunit.</text>
</comment>
<comment type="subunit">
    <text evidence="8">The complex is composed of six subunits: RnfA, RnfB, RnfC, RnfD, RnfE and RnfG.</text>
</comment>
<keyword evidence="7 8" id="KW-0411">Iron-sulfur</keyword>
<evidence type="ECO:0000256" key="7">
    <source>
        <dbReference type="ARBA" id="ARBA00023014"/>
    </source>
</evidence>
<dbReference type="InterPro" id="IPR017900">
    <property type="entry name" value="4Fe4S_Fe_S_CS"/>
</dbReference>
<protein>
    <recommendedName>
        <fullName evidence="8">Ion-translocating oxidoreductase complex subunit C</fullName>
        <ecNumber evidence="8">7.-.-.-</ecNumber>
    </recommendedName>
    <alternativeName>
        <fullName evidence="8">Rnf electron transport complex subunit C</fullName>
    </alternativeName>
</protein>
<keyword evidence="8" id="KW-1278">Translocase</keyword>
<feature type="domain" description="4Fe-4S ferredoxin-type" evidence="10">
    <location>
        <begin position="353"/>
        <end position="381"/>
    </location>
</feature>
<evidence type="ECO:0000256" key="3">
    <source>
        <dbReference type="ARBA" id="ARBA00022723"/>
    </source>
</evidence>
<keyword evidence="12" id="KW-1185">Reference proteome</keyword>
<dbReference type="SUPFAM" id="SSF46548">
    <property type="entry name" value="alpha-helical ferredoxin"/>
    <property type="match status" value="1"/>
</dbReference>
<feature type="binding site" evidence="8">
    <location>
        <position position="371"/>
    </location>
    <ligand>
        <name>[4Fe-4S] cluster</name>
        <dbReference type="ChEBI" id="CHEBI:49883"/>
        <label>2</label>
    </ligand>
</feature>
<keyword evidence="6 8" id="KW-0408">Iron</keyword>
<dbReference type="RefSeq" id="WP_261694242.1">
    <property type="nucleotide sequence ID" value="NZ_CP104694.1"/>
</dbReference>
<proteinExistence type="inferred from homology"/>
<dbReference type="PANTHER" id="PTHR43034">
    <property type="entry name" value="ION-TRANSLOCATING OXIDOREDUCTASE COMPLEX SUBUNIT C"/>
    <property type="match status" value="1"/>
</dbReference>
<dbReference type="Pfam" id="PF12838">
    <property type="entry name" value="Fer4_7"/>
    <property type="match status" value="1"/>
</dbReference>
<keyword evidence="2 8" id="KW-0004">4Fe-4S</keyword>
<feature type="binding site" evidence="8">
    <location>
        <position position="400"/>
    </location>
    <ligand>
        <name>[4Fe-4S] cluster</name>
        <dbReference type="ChEBI" id="CHEBI:49883"/>
        <label>2</label>
    </ligand>
</feature>
<comment type="similarity">
    <text evidence="8">Belongs to the 4Fe4S bacterial-type ferredoxin family. RnfC subfamily.</text>
</comment>
<evidence type="ECO:0000256" key="5">
    <source>
        <dbReference type="ARBA" id="ARBA00022982"/>
    </source>
</evidence>
<feature type="compositionally biased region" description="Pro residues" evidence="9">
    <location>
        <begin position="520"/>
        <end position="532"/>
    </location>
</feature>
<feature type="binding site" evidence="8">
    <location>
        <position position="410"/>
    </location>
    <ligand>
        <name>[4Fe-4S] cluster</name>
        <dbReference type="ChEBI" id="CHEBI:49883"/>
        <label>1</label>
    </ligand>
</feature>
<evidence type="ECO:0000256" key="1">
    <source>
        <dbReference type="ARBA" id="ARBA00022448"/>
    </source>
</evidence>
<dbReference type="HAMAP" id="MF_00461">
    <property type="entry name" value="RsxC_RnfC"/>
    <property type="match status" value="1"/>
</dbReference>
<dbReference type="Pfam" id="PF01512">
    <property type="entry name" value="Complex1_51K"/>
    <property type="match status" value="1"/>
</dbReference>
<dbReference type="EC" id="7.-.-.-" evidence="8"/>
<dbReference type="PANTHER" id="PTHR43034:SF2">
    <property type="entry name" value="ION-TRANSLOCATING OXIDOREDUCTASE COMPLEX SUBUNIT C"/>
    <property type="match status" value="1"/>
</dbReference>
<reference evidence="11" key="1">
    <citation type="submission" date="2022-09" db="EMBL/GenBank/DDBJ databases">
        <title>Tahibacter sp. nov., isolated from a fresh water.</title>
        <authorList>
            <person name="Baek J.H."/>
            <person name="Lee J.K."/>
            <person name="Kim J.M."/>
            <person name="Jeon C.O."/>
        </authorList>
    </citation>
    <scope>NUCLEOTIDE SEQUENCE</scope>
    <source>
        <strain evidence="11">W38</strain>
    </source>
</reference>
<dbReference type="InterPro" id="IPR010208">
    <property type="entry name" value="Ion_transpt_RnfC/RsxC"/>
</dbReference>
<keyword evidence="3 8" id="KW-0479">Metal-binding</keyword>
<evidence type="ECO:0000256" key="6">
    <source>
        <dbReference type="ARBA" id="ARBA00023004"/>
    </source>
</evidence>
<feature type="binding site" evidence="8">
    <location>
        <position position="364"/>
    </location>
    <ligand>
        <name>[4Fe-4S] cluster</name>
        <dbReference type="ChEBI" id="CHEBI:49883"/>
        <label>1</label>
    </ligand>
</feature>
<dbReference type="Proteomes" id="UP001064632">
    <property type="component" value="Chromosome"/>
</dbReference>
<feature type="region of interest" description="Disordered" evidence="9">
    <location>
        <begin position="480"/>
        <end position="532"/>
    </location>
</feature>
<feature type="binding site" evidence="8">
    <location>
        <position position="406"/>
    </location>
    <ligand>
        <name>[4Fe-4S] cluster</name>
        <dbReference type="ChEBI" id="CHEBI:49883"/>
        <label>2</label>
    </ligand>
</feature>
<gene>
    <name evidence="11" type="primary">rsxC</name>
    <name evidence="8" type="synonym">rnfC</name>
    <name evidence="11" type="ORF">N4264_21380</name>
</gene>
<accession>A0ABY6BDS6</accession>
<dbReference type="NCBIfam" id="NF003454">
    <property type="entry name" value="PRK05035.1"/>
    <property type="match status" value="1"/>
</dbReference>
<comment type="subcellular location">
    <subcellularLocation>
        <location evidence="8">Cell inner membrane</location>
        <topology evidence="8">Peripheral membrane protein</topology>
    </subcellularLocation>
</comment>
<keyword evidence="1 8" id="KW-0813">Transport</keyword>
<dbReference type="Pfam" id="PF10531">
    <property type="entry name" value="SLBB"/>
    <property type="match status" value="1"/>
</dbReference>
<organism evidence="11 12">
    <name type="scientific">Tahibacter amnicola</name>
    <dbReference type="NCBI Taxonomy" id="2976241"/>
    <lineage>
        <taxon>Bacteria</taxon>
        <taxon>Pseudomonadati</taxon>
        <taxon>Pseudomonadota</taxon>
        <taxon>Gammaproteobacteria</taxon>
        <taxon>Lysobacterales</taxon>
        <taxon>Rhodanobacteraceae</taxon>
        <taxon>Tahibacter</taxon>
    </lineage>
</organism>
<dbReference type="InterPro" id="IPR011538">
    <property type="entry name" value="Nuo51_FMN-bd"/>
</dbReference>
<evidence type="ECO:0000259" key="10">
    <source>
        <dbReference type="PROSITE" id="PS51379"/>
    </source>
</evidence>
<dbReference type="Gene3D" id="3.40.50.11540">
    <property type="entry name" value="NADH-ubiquinone oxidoreductase 51kDa subunit"/>
    <property type="match status" value="1"/>
</dbReference>
<feature type="domain" description="4Fe-4S ferredoxin-type" evidence="10">
    <location>
        <begin position="391"/>
        <end position="420"/>
    </location>
</feature>
<evidence type="ECO:0000256" key="8">
    <source>
        <dbReference type="HAMAP-Rule" id="MF_00461"/>
    </source>
</evidence>
<name>A0ABY6BDS6_9GAMM</name>
<evidence type="ECO:0000256" key="4">
    <source>
        <dbReference type="ARBA" id="ARBA00022737"/>
    </source>
</evidence>
<dbReference type="PROSITE" id="PS51379">
    <property type="entry name" value="4FE4S_FER_2"/>
    <property type="match status" value="2"/>
</dbReference>
<sequence>MPLYPFPGGLRLPAGKDTLPPFAVCPLPERLIVPLGPPGGPAAFCRVAPGQPVRRGTRLADPLDAAGAAVHAPAAGVVAAIGPRVLADPKAPVRCVEILVDGTDARETLPPVESPFDADPAELLQRIRDAGIVGLGGAGFPTAIKAGTPCRHLIVNGAECEPLVQSDDTLMRRQAADVIAGARVLARITGASEVTIALEDRLTAARAALAEALGANTDLRIVTVPSIYPSGGERQLIYSLTGQEVPGGQPATAIGILCQNVATVAAVWRAVRHGEPLTARLVTVAGRGVMRPTVFEVRLGTPFEWVITQAGGYAPDAARLLEGGPMMGIAQPHDAIPVTKTTTAIVVQTTSETAPAMEQPCIRCGECARVCPVRLMPQQLLTAVRREDWAQTQALALRDCIECGCCSHVCPSHIPLVDWYRFGKAELDRRIDTRQRADRSRALFLGRTQRLEREQAERVARVAARKESLAQAAVVVTVETPSAPAAGEPSPAPSTAPRTMDKAAVLAAIARGKARKAANPPRPAPPAPDEDA</sequence>
<evidence type="ECO:0000313" key="12">
    <source>
        <dbReference type="Proteomes" id="UP001064632"/>
    </source>
</evidence>
<dbReference type="Pfam" id="PF13375">
    <property type="entry name" value="RnfC_N"/>
    <property type="match status" value="1"/>
</dbReference>
<comment type="function">
    <text evidence="8">Part of a membrane-bound complex that couples electron transfer with translocation of ions across the membrane.</text>
</comment>
<dbReference type="InterPro" id="IPR017896">
    <property type="entry name" value="4Fe4S_Fe-S-bd"/>
</dbReference>
<keyword evidence="8" id="KW-1003">Cell membrane</keyword>
<dbReference type="NCBIfam" id="TIGR01945">
    <property type="entry name" value="rnfC"/>
    <property type="match status" value="1"/>
</dbReference>
<evidence type="ECO:0000256" key="9">
    <source>
        <dbReference type="SAM" id="MobiDB-lite"/>
    </source>
</evidence>
<feature type="compositionally biased region" description="Low complexity" evidence="9">
    <location>
        <begin position="480"/>
        <end position="497"/>
    </location>
</feature>
<keyword evidence="8" id="KW-0997">Cell inner membrane</keyword>
<keyword evidence="8" id="KW-0472">Membrane</keyword>
<feature type="binding site" evidence="8">
    <location>
        <position position="361"/>
    </location>
    <ligand>
        <name>[4Fe-4S] cluster</name>
        <dbReference type="ChEBI" id="CHEBI:49883"/>
        <label>1</label>
    </ligand>
</feature>
<evidence type="ECO:0000256" key="2">
    <source>
        <dbReference type="ARBA" id="ARBA00022485"/>
    </source>
</evidence>
<dbReference type="SUPFAM" id="SSF142019">
    <property type="entry name" value="Nqo1 FMN-binding domain-like"/>
    <property type="match status" value="1"/>
</dbReference>
<evidence type="ECO:0000313" key="11">
    <source>
        <dbReference type="EMBL" id="UXI67265.1"/>
    </source>
</evidence>
<dbReference type="Gene3D" id="3.30.70.20">
    <property type="match status" value="1"/>
</dbReference>